<dbReference type="InterPro" id="IPR036907">
    <property type="entry name" value="5'-Nucleotdase_C_sf"/>
</dbReference>
<dbReference type="InterPro" id="IPR006179">
    <property type="entry name" value="5_nucleotidase/apyrase"/>
</dbReference>
<dbReference type="GO" id="GO:0016787">
    <property type="term" value="F:hydrolase activity"/>
    <property type="evidence" value="ECO:0007669"/>
    <property type="project" value="UniProtKB-KW"/>
</dbReference>
<feature type="signal peptide" evidence="3">
    <location>
        <begin position="1"/>
        <end position="22"/>
    </location>
</feature>
<dbReference type="InterPro" id="IPR008334">
    <property type="entry name" value="5'-Nucleotdase_C"/>
</dbReference>
<evidence type="ECO:0000256" key="1">
    <source>
        <dbReference type="ARBA" id="ARBA00006654"/>
    </source>
</evidence>
<dbReference type="eggNOG" id="KOG4419">
    <property type="taxonomic scope" value="Eukaryota"/>
</dbReference>
<dbReference type="GO" id="GO:0009166">
    <property type="term" value="P:nucleotide catabolic process"/>
    <property type="evidence" value="ECO:0007669"/>
    <property type="project" value="InterPro"/>
</dbReference>
<dbReference type="InParanoid" id="G0QNH1"/>
<evidence type="ECO:0000256" key="2">
    <source>
        <dbReference type="ARBA" id="ARBA00022729"/>
    </source>
</evidence>
<proteinExistence type="inferred from homology"/>
<dbReference type="GO" id="GO:0000166">
    <property type="term" value="F:nucleotide binding"/>
    <property type="evidence" value="ECO:0007669"/>
    <property type="project" value="UniProtKB-KW"/>
</dbReference>
<dbReference type="Gene3D" id="3.60.21.10">
    <property type="match status" value="1"/>
</dbReference>
<dbReference type="RefSeq" id="XP_004037219.1">
    <property type="nucleotide sequence ID" value="XM_004037171.1"/>
</dbReference>
<keyword evidence="3" id="KW-0378">Hydrolase</keyword>
<dbReference type="GeneID" id="14909407"/>
<dbReference type="SUPFAM" id="SSF55816">
    <property type="entry name" value="5'-nucleotidase (syn. UDP-sugar hydrolase), C-terminal domain"/>
    <property type="match status" value="1"/>
</dbReference>
<evidence type="ECO:0000256" key="3">
    <source>
        <dbReference type="RuleBase" id="RU362119"/>
    </source>
</evidence>
<dbReference type="EMBL" id="GL983488">
    <property type="protein sequence ID" value="EGR33233.1"/>
    <property type="molecule type" value="Genomic_DNA"/>
</dbReference>
<dbReference type="Gene3D" id="3.90.780.10">
    <property type="entry name" value="5'-Nucleotidase, C-terminal domain"/>
    <property type="match status" value="1"/>
</dbReference>
<evidence type="ECO:0000313" key="6">
    <source>
        <dbReference type="EMBL" id="EGR33233.1"/>
    </source>
</evidence>
<sequence>MIYLKSYIINFLVIIYISLSSTQDLYVDILGTNDVHGAAIELNKKQDEQEYMRGGFKLLSGLVNILRKDNPKGVLWLDGGDQFQGTLENYKTSGELITDFYNLMDLDATTIGNHEWDWGKDRIIKFINNAQYPYLVANMERKSPEEIQEILKTISDQKAKDELNKSLEKLVQDYDNKLMKTKVFEFHDGQIKIGVIGLTTIETYTSTSMPPIDYDIDDQYAQIVIEQSQKLREEEGVHAVLVVSHIGILCSPENVNEFKRYRVRTIYNLKNNSVKCNEREIAKFIHKIPEGTIDGWVAGHVHDTVHNFLNGIPIVQNPLGGQYANVIRLNFKYDENQYRVDSKKTLIQGPIPLCSHVFKQNMRCDTVPKDKNMKVFKFKNSTLTSEIDQRVLDLFSSDKYKGVVDLVMKMRQNVIFSVDDDFLNIKTDFNPLGALLGQALKRNFLSKNQDYDPNKVISILGYGGFRSEFFAGEVSEADMNTMFPFKGNVASFNVTGDQLLKMTTILQSGKRAFYSYTGLYMKVTKEPSLSFIEGSARLDNGDIVNSDDQFTILTFSFNVLNAGGDDFKTVFSQGVIDKSKLQYQILGGDLEYISAGFENKVYKLKDIQDNNNLIVVQSRNEKIKFFNKRENIIKKKLKKINNNNQNNKKNKKSN</sequence>
<evidence type="ECO:0000313" key="7">
    <source>
        <dbReference type="Proteomes" id="UP000008983"/>
    </source>
</evidence>
<feature type="domain" description="Calcineurin-like phosphoesterase" evidence="4">
    <location>
        <begin position="29"/>
        <end position="302"/>
    </location>
</feature>
<dbReference type="Pfam" id="PF02872">
    <property type="entry name" value="5_nucleotid_C"/>
    <property type="match status" value="1"/>
</dbReference>
<evidence type="ECO:0000259" key="4">
    <source>
        <dbReference type="Pfam" id="PF00149"/>
    </source>
</evidence>
<comment type="similarity">
    <text evidence="1 3">Belongs to the 5'-nucleotidase family.</text>
</comment>
<dbReference type="OrthoDB" id="7722975at2759"/>
<organism evidence="6 7">
    <name type="scientific">Ichthyophthirius multifiliis</name>
    <name type="common">White spot disease agent</name>
    <name type="synonym">Ich</name>
    <dbReference type="NCBI Taxonomy" id="5932"/>
    <lineage>
        <taxon>Eukaryota</taxon>
        <taxon>Sar</taxon>
        <taxon>Alveolata</taxon>
        <taxon>Ciliophora</taxon>
        <taxon>Intramacronucleata</taxon>
        <taxon>Oligohymenophorea</taxon>
        <taxon>Hymenostomatida</taxon>
        <taxon>Ophryoglenina</taxon>
        <taxon>Ichthyophthirius</taxon>
    </lineage>
</organism>
<dbReference type="InterPro" id="IPR029052">
    <property type="entry name" value="Metallo-depent_PP-like"/>
</dbReference>
<evidence type="ECO:0008006" key="8">
    <source>
        <dbReference type="Google" id="ProtNLM"/>
    </source>
</evidence>
<dbReference type="PANTHER" id="PTHR11575">
    <property type="entry name" value="5'-NUCLEOTIDASE-RELATED"/>
    <property type="match status" value="1"/>
</dbReference>
<accession>G0QNH1</accession>
<feature type="domain" description="5'-Nucleotidase C-terminal" evidence="5">
    <location>
        <begin position="443"/>
        <end position="569"/>
    </location>
</feature>
<keyword evidence="3" id="KW-0547">Nucleotide-binding</keyword>
<dbReference type="Pfam" id="PF00149">
    <property type="entry name" value="Metallophos"/>
    <property type="match status" value="1"/>
</dbReference>
<dbReference type="InterPro" id="IPR004843">
    <property type="entry name" value="Calcineurin-like_PHP"/>
</dbReference>
<dbReference type="AlphaFoldDB" id="G0QNH1"/>
<keyword evidence="2 3" id="KW-0732">Signal</keyword>
<protein>
    <recommendedName>
        <fullName evidence="8">5'-nucleotidase</fullName>
    </recommendedName>
</protein>
<dbReference type="SUPFAM" id="SSF56300">
    <property type="entry name" value="Metallo-dependent phosphatases"/>
    <property type="match status" value="1"/>
</dbReference>
<name>G0QNH1_ICHMU</name>
<dbReference type="PRINTS" id="PR01607">
    <property type="entry name" value="APYRASEFAMLY"/>
</dbReference>
<reference evidence="6 7" key="1">
    <citation type="submission" date="2011-07" db="EMBL/GenBank/DDBJ databases">
        <authorList>
            <person name="Coyne R."/>
            <person name="Brami D."/>
            <person name="Johnson J."/>
            <person name="Hostetler J."/>
            <person name="Hannick L."/>
            <person name="Clark T."/>
            <person name="Cassidy-Hanley D."/>
            <person name="Inman J."/>
        </authorList>
    </citation>
    <scope>NUCLEOTIDE SEQUENCE [LARGE SCALE GENOMIC DNA]</scope>
    <source>
        <strain evidence="6 7">G5</strain>
    </source>
</reference>
<dbReference type="PANTHER" id="PTHR11575:SF24">
    <property type="entry name" value="5'-NUCLEOTIDASE"/>
    <property type="match status" value="1"/>
</dbReference>
<dbReference type="STRING" id="857967.G0QNH1"/>
<dbReference type="Proteomes" id="UP000008983">
    <property type="component" value="Unassembled WGS sequence"/>
</dbReference>
<keyword evidence="7" id="KW-1185">Reference proteome</keyword>
<gene>
    <name evidence="6" type="ORF">IMG5_058530</name>
</gene>
<evidence type="ECO:0000259" key="5">
    <source>
        <dbReference type="Pfam" id="PF02872"/>
    </source>
</evidence>
<feature type="chain" id="PRO_5003407953" description="5'-nucleotidase" evidence="3">
    <location>
        <begin position="23"/>
        <end position="654"/>
    </location>
</feature>